<comment type="caution">
    <text evidence="2">The sequence shown here is derived from an EMBL/GenBank/DDBJ whole genome shotgun (WGS) entry which is preliminary data.</text>
</comment>
<accession>A0AA88XWJ9</accession>
<keyword evidence="1" id="KW-0694">RNA-binding</keyword>
<reference evidence="2" key="1">
    <citation type="submission" date="2019-08" db="EMBL/GenBank/DDBJ databases">
        <title>The improved chromosome-level genome for the pearl oyster Pinctada fucata martensii using PacBio sequencing and Hi-C.</title>
        <authorList>
            <person name="Zheng Z."/>
        </authorList>
    </citation>
    <scope>NUCLEOTIDE SEQUENCE</scope>
    <source>
        <strain evidence="2">ZZ-2019</strain>
        <tissue evidence="2">Adductor muscle</tissue>
    </source>
</reference>
<dbReference type="AlphaFoldDB" id="A0AA88XWJ9"/>
<dbReference type="PANTHER" id="PTHR12826">
    <property type="entry name" value="RIBONUCLEASE Y"/>
    <property type="match status" value="1"/>
</dbReference>
<sequence length="79" mass="8753">MIDSLYILQTCKDTKDIGALQKAADFVRAFTLGFEVDDALALVRLDDLYLESFDVTDGSPPSKVYGNMRSVAARSAERF</sequence>
<keyword evidence="3" id="KW-1185">Reference proteome</keyword>
<dbReference type="PANTHER" id="PTHR12826:SF13">
    <property type="entry name" value="RNA-BINDING PROTEIN PNO1"/>
    <property type="match status" value="1"/>
</dbReference>
<evidence type="ECO:0000313" key="3">
    <source>
        <dbReference type="Proteomes" id="UP001186944"/>
    </source>
</evidence>
<dbReference type="GO" id="GO:0005634">
    <property type="term" value="C:nucleus"/>
    <property type="evidence" value="ECO:0007669"/>
    <property type="project" value="TreeGrafter"/>
</dbReference>
<dbReference type="GO" id="GO:0003723">
    <property type="term" value="F:RNA binding"/>
    <property type="evidence" value="ECO:0007669"/>
    <property type="project" value="UniProtKB-KW"/>
</dbReference>
<proteinExistence type="predicted"/>
<dbReference type="Proteomes" id="UP001186944">
    <property type="component" value="Unassembled WGS sequence"/>
</dbReference>
<name>A0AA88XWJ9_PINIB</name>
<evidence type="ECO:0000313" key="2">
    <source>
        <dbReference type="EMBL" id="KAK3093781.1"/>
    </source>
</evidence>
<gene>
    <name evidence="2" type="ORF">FSP39_020135</name>
</gene>
<organism evidence="2 3">
    <name type="scientific">Pinctada imbricata</name>
    <name type="common">Atlantic pearl-oyster</name>
    <name type="synonym">Pinctada martensii</name>
    <dbReference type="NCBI Taxonomy" id="66713"/>
    <lineage>
        <taxon>Eukaryota</taxon>
        <taxon>Metazoa</taxon>
        <taxon>Spiralia</taxon>
        <taxon>Lophotrochozoa</taxon>
        <taxon>Mollusca</taxon>
        <taxon>Bivalvia</taxon>
        <taxon>Autobranchia</taxon>
        <taxon>Pteriomorphia</taxon>
        <taxon>Pterioida</taxon>
        <taxon>Pterioidea</taxon>
        <taxon>Pteriidae</taxon>
        <taxon>Pinctada</taxon>
    </lineage>
</organism>
<dbReference type="EMBL" id="VSWD01000009">
    <property type="protein sequence ID" value="KAK3093781.1"/>
    <property type="molecule type" value="Genomic_DNA"/>
</dbReference>
<protein>
    <submittedName>
        <fullName evidence="2">Uncharacterized protein</fullName>
    </submittedName>
</protein>
<evidence type="ECO:0000256" key="1">
    <source>
        <dbReference type="ARBA" id="ARBA00022884"/>
    </source>
</evidence>